<evidence type="ECO:0000313" key="3">
    <source>
        <dbReference type="Proteomes" id="UP000178099"/>
    </source>
</evidence>
<dbReference type="Proteomes" id="UP000178099">
    <property type="component" value="Unassembled WGS sequence"/>
</dbReference>
<evidence type="ECO:0000256" key="1">
    <source>
        <dbReference type="SAM" id="SignalP"/>
    </source>
</evidence>
<name>A0A1G2DEI4_9BACT</name>
<keyword evidence="1" id="KW-0732">Signal</keyword>
<dbReference type="EMBL" id="MHLN01000011">
    <property type="protein sequence ID" value="OGZ12045.1"/>
    <property type="molecule type" value="Genomic_DNA"/>
</dbReference>
<protein>
    <submittedName>
        <fullName evidence="2">Uncharacterized protein</fullName>
    </submittedName>
</protein>
<sequence length="251" mass="28267">MCIRILLCIFCATLFLGACDSQPFGIENDTGTFSIVKEGVAEAGFFLDDILKENLMDRFYATAYEKKSAKKPNELSVLFTDDVDDYRLVPWEEEPPEKEPVPPPAPTAGPHWVFRSPNQIVLKFQNAYPEAAFDSALPAFFEDTTGAVPYHEGLSITPELREHFALIFEETKECTGFPHGALSLVALYLAPNEFPCGEHRCAGFFNGLNVVRTNSYNTVKQHEFVHFLLFFNTFNADPNHESPLFKTCVHN</sequence>
<dbReference type="PROSITE" id="PS51257">
    <property type="entry name" value="PROKAR_LIPOPROTEIN"/>
    <property type="match status" value="1"/>
</dbReference>
<accession>A0A1G2DEI4</accession>
<organism evidence="2 3">
    <name type="scientific">Candidatus Lloydbacteria bacterium RIFCSPHIGHO2_02_FULL_51_22</name>
    <dbReference type="NCBI Taxonomy" id="1798663"/>
    <lineage>
        <taxon>Bacteria</taxon>
        <taxon>Candidatus Lloydiibacteriota</taxon>
    </lineage>
</organism>
<proteinExistence type="predicted"/>
<dbReference type="AlphaFoldDB" id="A0A1G2DEI4"/>
<comment type="caution">
    <text evidence="2">The sequence shown here is derived from an EMBL/GenBank/DDBJ whole genome shotgun (WGS) entry which is preliminary data.</text>
</comment>
<feature type="chain" id="PRO_5009582540" evidence="1">
    <location>
        <begin position="19"/>
        <end position="251"/>
    </location>
</feature>
<reference evidence="2 3" key="1">
    <citation type="journal article" date="2016" name="Nat. Commun.">
        <title>Thousands of microbial genomes shed light on interconnected biogeochemical processes in an aquifer system.</title>
        <authorList>
            <person name="Anantharaman K."/>
            <person name="Brown C.T."/>
            <person name="Hug L.A."/>
            <person name="Sharon I."/>
            <person name="Castelle C.J."/>
            <person name="Probst A.J."/>
            <person name="Thomas B.C."/>
            <person name="Singh A."/>
            <person name="Wilkins M.J."/>
            <person name="Karaoz U."/>
            <person name="Brodie E.L."/>
            <person name="Williams K.H."/>
            <person name="Hubbard S.S."/>
            <person name="Banfield J.F."/>
        </authorList>
    </citation>
    <scope>NUCLEOTIDE SEQUENCE [LARGE SCALE GENOMIC DNA]</scope>
</reference>
<gene>
    <name evidence="2" type="ORF">A3D67_01600</name>
</gene>
<feature type="signal peptide" evidence="1">
    <location>
        <begin position="1"/>
        <end position="18"/>
    </location>
</feature>
<evidence type="ECO:0000313" key="2">
    <source>
        <dbReference type="EMBL" id="OGZ12045.1"/>
    </source>
</evidence>